<name>A0A4Y9FZ27_9MICO</name>
<dbReference type="Gene3D" id="2.60.40.2700">
    <property type="match status" value="1"/>
</dbReference>
<dbReference type="SUPFAM" id="SSF56219">
    <property type="entry name" value="DNase I-like"/>
    <property type="match status" value="1"/>
</dbReference>
<feature type="signal peptide" evidence="3">
    <location>
        <begin position="1"/>
        <end position="36"/>
    </location>
</feature>
<feature type="region of interest" description="Disordered" evidence="2">
    <location>
        <begin position="190"/>
        <end position="252"/>
    </location>
</feature>
<feature type="chain" id="PRO_5021485878" evidence="3">
    <location>
        <begin position="37"/>
        <end position="1557"/>
    </location>
</feature>
<dbReference type="PRINTS" id="PR01607">
    <property type="entry name" value="APYRASEFAMLY"/>
</dbReference>
<dbReference type="RefSeq" id="WP_135113834.1">
    <property type="nucleotide sequence ID" value="NZ_JADGLL010000008.1"/>
</dbReference>
<dbReference type="InterPro" id="IPR036691">
    <property type="entry name" value="Endo/exonu/phosph_ase_sf"/>
</dbReference>
<dbReference type="PANTHER" id="PTHR42834:SF1">
    <property type="entry name" value="ENDONUCLEASE_EXONUCLEASE_PHOSPHATASE FAMILY PROTEIN (AFU_ORTHOLOGUE AFUA_3G09210)"/>
    <property type="match status" value="1"/>
</dbReference>
<evidence type="ECO:0000256" key="1">
    <source>
        <dbReference type="ARBA" id="ARBA00022729"/>
    </source>
</evidence>
<dbReference type="InterPro" id="IPR047971">
    <property type="entry name" value="ExeM-like"/>
</dbReference>
<dbReference type="Pfam" id="PF00932">
    <property type="entry name" value="LTD"/>
    <property type="match status" value="1"/>
</dbReference>
<keyword evidence="5" id="KW-0540">Nuclease</keyword>
<dbReference type="InterPro" id="IPR008334">
    <property type="entry name" value="5'-Nucleotdase_C"/>
</dbReference>
<dbReference type="CDD" id="cd04486">
    <property type="entry name" value="YhcR_OBF_like"/>
    <property type="match status" value="1"/>
</dbReference>
<comment type="caution">
    <text evidence="5">The sequence shown here is derived from an EMBL/GenBank/DDBJ whole genome shotgun (WGS) entry which is preliminary data.</text>
</comment>
<evidence type="ECO:0000313" key="6">
    <source>
        <dbReference type="Proteomes" id="UP000298358"/>
    </source>
</evidence>
<keyword evidence="6" id="KW-1185">Reference proteome</keyword>
<evidence type="ECO:0000256" key="3">
    <source>
        <dbReference type="SAM" id="SignalP"/>
    </source>
</evidence>
<dbReference type="Gene3D" id="3.60.10.10">
    <property type="entry name" value="Endonuclease/exonuclease/phosphatase"/>
    <property type="match status" value="1"/>
</dbReference>
<dbReference type="InterPro" id="IPR005135">
    <property type="entry name" value="Endo/exonuclease/phosphatase"/>
</dbReference>
<dbReference type="InterPro" id="IPR029052">
    <property type="entry name" value="Metallo-depent_PP-like"/>
</dbReference>
<dbReference type="InterPro" id="IPR001322">
    <property type="entry name" value="Lamin_tail_dom"/>
</dbReference>
<proteinExistence type="predicted"/>
<dbReference type="PANTHER" id="PTHR42834">
    <property type="entry name" value="ENDONUCLEASE/EXONUCLEASE/PHOSPHATASE FAMILY PROTEIN (AFU_ORTHOLOGUE AFUA_3G09210)"/>
    <property type="match status" value="1"/>
</dbReference>
<organism evidence="5 6">
    <name type="scientific">Microbacterium paludicola</name>
    <dbReference type="NCBI Taxonomy" id="300019"/>
    <lineage>
        <taxon>Bacteria</taxon>
        <taxon>Bacillati</taxon>
        <taxon>Actinomycetota</taxon>
        <taxon>Actinomycetes</taxon>
        <taxon>Micrococcales</taxon>
        <taxon>Microbacteriaceae</taxon>
        <taxon>Microbacterium</taxon>
    </lineage>
</organism>
<keyword evidence="5" id="KW-0255">Endonuclease</keyword>
<dbReference type="NCBIfam" id="NF033681">
    <property type="entry name" value="ExeM_NucH_DNase"/>
    <property type="match status" value="1"/>
</dbReference>
<dbReference type="Pfam" id="PF03372">
    <property type="entry name" value="Exo_endo_phos"/>
    <property type="match status" value="1"/>
</dbReference>
<dbReference type="Gene3D" id="3.90.780.10">
    <property type="entry name" value="5'-Nucleotidase, C-terminal domain"/>
    <property type="match status" value="1"/>
</dbReference>
<dbReference type="GO" id="GO:0009166">
    <property type="term" value="P:nucleotide catabolic process"/>
    <property type="evidence" value="ECO:0007669"/>
    <property type="project" value="InterPro"/>
</dbReference>
<feature type="domain" description="LTD" evidence="4">
    <location>
        <begin position="31"/>
        <end position="167"/>
    </location>
</feature>
<protein>
    <submittedName>
        <fullName evidence="5">ExeM/NucH family extracellular endonuclease</fullName>
    </submittedName>
</protein>
<sequence>MSLFGPATTRRRVAATASAALAAGCLASFVPTAAFAAPAGTNVVINEVYGGGGNSGATYTHDFVELYNPTDAPIALDGLGLEYRSATGGSGGVTALTGTVPARGYFLVQQAKGTGGTTALPTPDQVGSLNMGGTNGQVLLLPTTARFTGTGDVAGNAGVIDAVGFGTANTFETAATPALSNSTAAARATAGADTDSNAADFVVGAPTPQNSGGTTPDPEPTGTPTPTPTPTDPATVLPIRDVQGAGDTSPVNGQTVAVEGVVTADYRAGGFNGFNLQDPAGDPGDGKSDGLFVYGANARAEIGQSVRVTGVVSEHEGKTEITPAAGGVTVLPASLGTVTPLTDWALLDTEAEKEAHEGELIQPASSFTVSDNYDANYYGSFVLAHGEGALKTPTEIADADDTAGLAAVVAENDARRITLDDGSSINYNSTANKATPLPYLTPTNPVRIGSTTTFNKPVVLEYRFDAWSFQPTTPVTGDDSDVVTFSDERTPNLQPQDVGGDIRLATFNVLNYFPTTVEEYETQLGGSCTTYDDRAGDPVTANSCGDTGPRGAAEAEDFERQEIKIVKAINALDASVVSLEEIENSAHFAKDRDFAVATLVDALNENAGADVWEYVPSPETRPAVGQEDVIRTAFIYKPADVSPVGESHILIDEENFDNAREPLFQAFKGAGAADEDAFLVSVNHFKSKGSGVDDGTGQGNANPDRVGQAQALVDFTSQLQTETGIEAVFLAGDFNAYAMEDPVQLIEAAGYTDVNIALNGGEATYSFDGMEGSLDHVFANQAAFDMVTGVDVWQINAQEQVGFEYSRHNYNATLLYDESVFRSSDHSPEIVGLELPDGSAPVELDLVNINDFHGRIDANTLAFAKTVEDLKAQNPEGTAFVSAGDNIGASLFASSVQQDQPTIDVLNALGLKASAVGNHEFDQGYADLVDRVAPATDYSDLGANVYLKGTETPALDEYDIVTVDGIDIGFVGVVTQETRTLVSPAGVADLDFGAPVPALNRVTEKLLDGDDANGEADLVVALVHDGAGAGTPDGSTLEEEVAAGGPFASIVTETDPRVAAILTGHTHKQYAWDAPITGTDDTRPIIQTGNYGEFLGHVSFTVDPQTFEVLDYAVENVQRGAAPTQAEIDASAVLTEVDAIVDAALAKAAEIGDQPVASVTADITTAFAGGSYVDGVWTGGTRDNRAAESALGNLVADSLRTSLADESRGGAEIGVVNPGGLRSELYYGADGVITYAEANAVLPFVNNLWTVTLTGEQLDELLEQQWQTDKDGNRPSRPFLALGLSDNVSYTTTTNDPNATPGENVSAIYIDGELVQPQDEITVGTFSFLATGGDNFRVFTEGTGARDSGLVDRDAWIDYLDQNSPLSPSFARKGAVSAGTSTSVVAGEEATVSVAGLDLTSLGAPQNTTAEVRLDGAAIGTLPVTNGAVSGAVTVPSTVTPGAHTLEIVVAPSGTTVRAPLTVEAAETPVVEAGDPVIEAGKQGIKPGAKLTVDPGQWTEGAELSFQWLADGEPIAGATGEQFHLTGKYKGKTITVRVTGTLEGHEPATAVSEGVRI</sequence>
<dbReference type="GO" id="GO:0004519">
    <property type="term" value="F:endonuclease activity"/>
    <property type="evidence" value="ECO:0007669"/>
    <property type="project" value="UniProtKB-KW"/>
</dbReference>
<keyword evidence="5" id="KW-0378">Hydrolase</keyword>
<dbReference type="InterPro" id="IPR004843">
    <property type="entry name" value="Calcineurin-like_PHP"/>
</dbReference>
<dbReference type="PROSITE" id="PS51841">
    <property type="entry name" value="LTD"/>
    <property type="match status" value="1"/>
</dbReference>
<dbReference type="InterPro" id="IPR036907">
    <property type="entry name" value="5'-Nucleotdase_C_sf"/>
</dbReference>
<dbReference type="Pfam" id="PF02872">
    <property type="entry name" value="5_nucleotid_C"/>
    <property type="match status" value="1"/>
</dbReference>
<reference evidence="5 6" key="1">
    <citation type="submission" date="2019-03" db="EMBL/GenBank/DDBJ databases">
        <title>Diversity of the mouse oral microbiome.</title>
        <authorList>
            <person name="Joseph S."/>
            <person name="Aduse-Opoku J."/>
            <person name="Curtis M."/>
            <person name="Wade W."/>
            <person name="Hashim A."/>
        </authorList>
    </citation>
    <scope>NUCLEOTIDE SEQUENCE [LARGE SCALE GENOMIC DNA]</scope>
    <source>
        <strain evidence="5 6">P1012</strain>
    </source>
</reference>
<evidence type="ECO:0000256" key="2">
    <source>
        <dbReference type="SAM" id="MobiDB-lite"/>
    </source>
</evidence>
<dbReference type="Pfam" id="PF00149">
    <property type="entry name" value="Metallophos"/>
    <property type="match status" value="1"/>
</dbReference>
<accession>A0A4Y9FZ27</accession>
<keyword evidence="1 3" id="KW-0732">Signal</keyword>
<dbReference type="SUPFAM" id="SSF55816">
    <property type="entry name" value="5'-nucleotidase (syn. UDP-sugar hydrolase), C-terminal domain"/>
    <property type="match status" value="1"/>
</dbReference>
<dbReference type="PROSITE" id="PS51318">
    <property type="entry name" value="TAT"/>
    <property type="match status" value="1"/>
</dbReference>
<dbReference type="CDD" id="cd10283">
    <property type="entry name" value="MnuA_DNase1-like"/>
    <property type="match status" value="1"/>
</dbReference>
<evidence type="ECO:0000313" key="5">
    <source>
        <dbReference type="EMBL" id="TFU33512.1"/>
    </source>
</evidence>
<feature type="compositionally biased region" description="Pro residues" evidence="2">
    <location>
        <begin position="217"/>
        <end position="231"/>
    </location>
</feature>
<dbReference type="InterPro" id="IPR006311">
    <property type="entry name" value="TAT_signal"/>
</dbReference>
<dbReference type="SUPFAM" id="SSF56300">
    <property type="entry name" value="Metallo-dependent phosphatases"/>
    <property type="match status" value="1"/>
</dbReference>
<dbReference type="Proteomes" id="UP000298358">
    <property type="component" value="Unassembled WGS sequence"/>
</dbReference>
<dbReference type="GO" id="GO:0016787">
    <property type="term" value="F:hydrolase activity"/>
    <property type="evidence" value="ECO:0007669"/>
    <property type="project" value="InterPro"/>
</dbReference>
<dbReference type="EMBL" id="SPQB01000008">
    <property type="protein sequence ID" value="TFU33512.1"/>
    <property type="molecule type" value="Genomic_DNA"/>
</dbReference>
<gene>
    <name evidence="5" type="ORF">E4U02_05550</name>
</gene>
<evidence type="ECO:0000259" key="4">
    <source>
        <dbReference type="PROSITE" id="PS51841"/>
    </source>
</evidence>
<dbReference type="Gene3D" id="3.60.21.10">
    <property type="match status" value="1"/>
</dbReference>
<dbReference type="InterPro" id="IPR006179">
    <property type="entry name" value="5_nucleotidase/apyrase"/>
</dbReference>
<dbReference type="OrthoDB" id="1016457at2"/>